<evidence type="ECO:0000256" key="6">
    <source>
        <dbReference type="ARBA" id="ARBA00023098"/>
    </source>
</evidence>
<dbReference type="InterPro" id="IPR052271">
    <property type="entry name" value="GDPD-Related"/>
</dbReference>
<dbReference type="Proteomes" id="UP001652627">
    <property type="component" value="Chromosome 38"/>
</dbReference>
<dbReference type="PROSITE" id="PS51704">
    <property type="entry name" value="GP_PDE"/>
    <property type="match status" value="1"/>
</dbReference>
<evidence type="ECO:0000256" key="11">
    <source>
        <dbReference type="ARBA" id="ARBA00048580"/>
    </source>
</evidence>
<evidence type="ECO:0000256" key="9">
    <source>
        <dbReference type="ARBA" id="ARBA00047392"/>
    </source>
</evidence>
<evidence type="ECO:0000256" key="7">
    <source>
        <dbReference type="ARBA" id="ARBA00023136"/>
    </source>
</evidence>
<comment type="catalytic activity">
    <reaction evidence="12">
        <text>N,1-di-(9Z-octadecenoyl)-sn-glycero-3-phosphoethanolamine + H2O = N-(9Z-octadecenoyl) ethanolamine + 1-(9Z-octadecenoyl)-sn-glycero-3-phosphate + H(+)</text>
        <dbReference type="Rhea" id="RHEA:56460"/>
        <dbReference type="ChEBI" id="CHEBI:15377"/>
        <dbReference type="ChEBI" id="CHEBI:15378"/>
        <dbReference type="ChEBI" id="CHEBI:71466"/>
        <dbReference type="ChEBI" id="CHEBI:74544"/>
        <dbReference type="ChEBI" id="CHEBI:85222"/>
    </reaction>
    <physiologicalReaction direction="left-to-right" evidence="12">
        <dbReference type="Rhea" id="RHEA:56461"/>
    </physiologicalReaction>
</comment>
<evidence type="ECO:0000256" key="2">
    <source>
        <dbReference type="ARBA" id="ARBA00007277"/>
    </source>
</evidence>
<keyword evidence="4" id="KW-0378">Hydrolase</keyword>
<dbReference type="SUPFAM" id="SSF51695">
    <property type="entry name" value="PLC-like phosphodiesterases"/>
    <property type="match status" value="1"/>
</dbReference>
<keyword evidence="14" id="KW-1185">Reference proteome</keyword>
<evidence type="ECO:0000256" key="1">
    <source>
        <dbReference type="ARBA" id="ARBA00004370"/>
    </source>
</evidence>
<comment type="catalytic activity">
    <reaction evidence="11">
        <text>1-O-(1Z-octadecenyl)-sn-glycero-3-phospho-N-hexadecanoyl-ethanolamine + H2O = 1-O-(1Z-octadecenyl)-sn-glycero-3-phosphate + N-hexadecanoylethanolamine + H(+)</text>
        <dbReference type="Rhea" id="RHEA:53184"/>
        <dbReference type="ChEBI" id="CHEBI:15377"/>
        <dbReference type="ChEBI" id="CHEBI:15378"/>
        <dbReference type="ChEBI" id="CHEBI:71464"/>
        <dbReference type="ChEBI" id="CHEBI:137009"/>
        <dbReference type="ChEBI" id="CHEBI:137017"/>
    </reaction>
    <physiologicalReaction direction="left-to-right" evidence="11">
        <dbReference type="Rhea" id="RHEA:53185"/>
    </physiologicalReaction>
</comment>
<evidence type="ECO:0000313" key="15">
    <source>
        <dbReference type="RefSeq" id="XP_067172870.1"/>
    </source>
</evidence>
<keyword evidence="3" id="KW-0812">Transmembrane</keyword>
<keyword evidence="7" id="KW-0472">Membrane</keyword>
<dbReference type="InterPro" id="IPR017946">
    <property type="entry name" value="PLC-like_Pdiesterase_TIM-brl"/>
</dbReference>
<sequence>MPYGFSLRRGLLLLLLYYTGLLPFVALDESFLFFLLPSIINRTYFPVPRGCFGQLLAKVVEKVTMRKKLLRHLQERGIQVVLWVLNEERDFAEAFAHGASGVMSDYPTRLRRYLDAHPPP</sequence>
<dbReference type="PANTHER" id="PTHR42758:SF3">
    <property type="entry name" value="LYSOPHOSPHOLIPASE D GDPD3"/>
    <property type="match status" value="1"/>
</dbReference>
<dbReference type="PANTHER" id="PTHR42758">
    <property type="entry name" value="PHOSPHATIDYLGLYCEROL PHOSPHOLIPASE C"/>
    <property type="match status" value="1"/>
</dbReference>
<evidence type="ECO:0000256" key="5">
    <source>
        <dbReference type="ARBA" id="ARBA00022989"/>
    </source>
</evidence>
<dbReference type="Gene3D" id="3.20.20.190">
    <property type="entry name" value="Phosphatidylinositol (PI) phosphodiesterase"/>
    <property type="match status" value="1"/>
</dbReference>
<feature type="domain" description="GP-PDE" evidence="13">
    <location>
        <begin position="1"/>
        <end position="114"/>
    </location>
</feature>
<comment type="subcellular location">
    <subcellularLocation>
        <location evidence="1">Membrane</location>
    </subcellularLocation>
</comment>
<organism evidence="14 15">
    <name type="scientific">Apteryx mantelli</name>
    <name type="common">North Island brown kiwi</name>
    <dbReference type="NCBI Taxonomy" id="2696672"/>
    <lineage>
        <taxon>Eukaryota</taxon>
        <taxon>Metazoa</taxon>
        <taxon>Chordata</taxon>
        <taxon>Craniata</taxon>
        <taxon>Vertebrata</taxon>
        <taxon>Euteleostomi</taxon>
        <taxon>Archelosauria</taxon>
        <taxon>Archosauria</taxon>
        <taxon>Dinosauria</taxon>
        <taxon>Saurischia</taxon>
        <taxon>Theropoda</taxon>
        <taxon>Coelurosauria</taxon>
        <taxon>Aves</taxon>
        <taxon>Palaeognathae</taxon>
        <taxon>Apterygiformes</taxon>
        <taxon>Apterygidae</taxon>
        <taxon>Apteryx</taxon>
    </lineage>
</organism>
<reference evidence="15" key="1">
    <citation type="submission" date="2025-08" db="UniProtKB">
        <authorList>
            <consortium name="RefSeq"/>
        </authorList>
    </citation>
    <scope>IDENTIFICATION</scope>
    <source>
        <tissue evidence="15">Blood</tissue>
    </source>
</reference>
<evidence type="ECO:0000256" key="3">
    <source>
        <dbReference type="ARBA" id="ARBA00022692"/>
    </source>
</evidence>
<name>A0ABM4G6P0_9AVES</name>
<keyword evidence="6" id="KW-0443">Lipid metabolism</keyword>
<evidence type="ECO:0000256" key="4">
    <source>
        <dbReference type="ARBA" id="ARBA00022801"/>
    </source>
</evidence>
<comment type="catalytic activity">
    <reaction evidence="8">
        <text>1-O-hexadecyl-sn-glycero-3-phosphocholine + H2O = 1-O-hexadecyl-sn-glycero-3-phosphate + choline + H(+)</text>
        <dbReference type="Rhea" id="RHEA:41143"/>
        <dbReference type="ChEBI" id="CHEBI:15354"/>
        <dbReference type="ChEBI" id="CHEBI:15377"/>
        <dbReference type="ChEBI" id="CHEBI:15378"/>
        <dbReference type="ChEBI" id="CHEBI:64496"/>
        <dbReference type="ChEBI" id="CHEBI:77580"/>
    </reaction>
    <physiologicalReaction direction="left-to-right" evidence="8">
        <dbReference type="Rhea" id="RHEA:41144"/>
    </physiologicalReaction>
</comment>
<proteinExistence type="inferred from homology"/>
<comment type="similarity">
    <text evidence="2">Belongs to the glycerophosphoryl diester phosphodiesterase family.</text>
</comment>
<dbReference type="InterPro" id="IPR030395">
    <property type="entry name" value="GP_PDE_dom"/>
</dbReference>
<evidence type="ECO:0000256" key="8">
    <source>
        <dbReference type="ARBA" id="ARBA00036083"/>
    </source>
</evidence>
<evidence type="ECO:0000256" key="10">
    <source>
        <dbReference type="ARBA" id="ARBA00047538"/>
    </source>
</evidence>
<evidence type="ECO:0000256" key="12">
    <source>
        <dbReference type="ARBA" id="ARBA00048947"/>
    </source>
</evidence>
<comment type="catalytic activity">
    <reaction evidence="9">
        <text>N-(5Z,8Z,11Z,14Z-eicosatetraenoyl)-1-(9Z-octadecenoyl)-sn-glycero-3-phosphoethanolamine + H2O = N-(5Z,8Z,11Z,14Z-eicosatetraenoyl)-ethanolamine + 1-(9Z-octadecenoyl)-sn-glycero-3-phosphate + H(+)</text>
        <dbReference type="Rhea" id="RHEA:45544"/>
        <dbReference type="ChEBI" id="CHEBI:2700"/>
        <dbReference type="ChEBI" id="CHEBI:15377"/>
        <dbReference type="ChEBI" id="CHEBI:15378"/>
        <dbReference type="ChEBI" id="CHEBI:74544"/>
        <dbReference type="ChEBI" id="CHEBI:85223"/>
    </reaction>
    <physiologicalReaction direction="left-to-right" evidence="9">
        <dbReference type="Rhea" id="RHEA:45545"/>
    </physiologicalReaction>
</comment>
<keyword evidence="5" id="KW-1133">Transmembrane helix</keyword>
<dbReference type="GeneID" id="136995479"/>
<evidence type="ECO:0000313" key="14">
    <source>
        <dbReference type="Proteomes" id="UP001652627"/>
    </source>
</evidence>
<evidence type="ECO:0000259" key="13">
    <source>
        <dbReference type="PROSITE" id="PS51704"/>
    </source>
</evidence>
<comment type="catalytic activity">
    <reaction evidence="10">
        <text>N-hexadecanoyl-1-(9Z-octadecenoyl)-sn-glycero-3-phosphoethanolamine + H2O = N-hexadecanoylethanolamine + 1-(9Z-octadecenoyl)-sn-glycero-3-phosphate + H(+)</text>
        <dbReference type="Rhea" id="RHEA:53168"/>
        <dbReference type="ChEBI" id="CHEBI:15377"/>
        <dbReference type="ChEBI" id="CHEBI:15378"/>
        <dbReference type="ChEBI" id="CHEBI:71464"/>
        <dbReference type="ChEBI" id="CHEBI:74544"/>
        <dbReference type="ChEBI" id="CHEBI:85217"/>
    </reaction>
    <physiologicalReaction direction="left-to-right" evidence="10">
        <dbReference type="Rhea" id="RHEA:53169"/>
    </physiologicalReaction>
</comment>
<protein>
    <submittedName>
        <fullName evidence="15">Lysophospholipase D GDPD3-like</fullName>
    </submittedName>
</protein>
<dbReference type="RefSeq" id="XP_067172870.1">
    <property type="nucleotide sequence ID" value="XM_067316769.1"/>
</dbReference>
<accession>A0ABM4G6P0</accession>
<gene>
    <name evidence="15" type="primary">LOC136995479</name>
</gene>